<dbReference type="EMBL" id="FO082276">
    <property type="protein sequence ID" value="CCO15670.1"/>
    <property type="molecule type" value="Genomic_DNA"/>
</dbReference>
<evidence type="ECO:0000313" key="3">
    <source>
        <dbReference type="EMBL" id="CCO15670.1"/>
    </source>
</evidence>
<dbReference type="OrthoDB" id="120976at2759"/>
<keyword evidence="4" id="KW-1185">Reference proteome</keyword>
<dbReference type="GO" id="GO:0005930">
    <property type="term" value="C:axoneme"/>
    <property type="evidence" value="ECO:0007669"/>
    <property type="project" value="UniProtKB-SubCell"/>
</dbReference>
<dbReference type="STRING" id="41875.K8ET93"/>
<dbReference type="Gene3D" id="3.80.10.10">
    <property type="entry name" value="Ribonuclease Inhibitor"/>
    <property type="match status" value="2"/>
</dbReference>
<dbReference type="PANTHER" id="PTHR46761">
    <property type="entry name" value="RAN GTPASE-ACTIVATING PROTEIN 1"/>
    <property type="match status" value="1"/>
</dbReference>
<comment type="subcellular location">
    <subcellularLocation>
        <location evidence="1">Cytoplasm</location>
        <location evidence="1">Cytoskeleton</location>
        <location evidence="1">Cilium axoneme</location>
    </subcellularLocation>
</comment>
<sequence>MVFRIPQEQRQDLIDRMTDNLSAIGFHCFGDSIANAREVCENIEKKAFGVADVASTTTVEVHHKEGVSGDRPMKESMSLYISKAAELMKEECLRRADSADSKGGGASTSEVVSSKAVQDKDHFDVALDSTDREFYTGPRAEEVLAPLLQPNASFKFVRLSTKSWGIDAAKVAKKAFENLKGTLEVVDLADTIAGRPEVEALKAMEIMCEGLSVCKLKEVDLSDNAFGEKGVRACAKLLQSQSTLEGISFLNNGISEQAARAISELLASPATLKKYHLDKNMTGDEGTVHVAAVLEKATGIEDFKMAGSRFTSDGALMLAKALLHGSSLKKLNLTDNNVNEEGGEAFLEVFKKHSKLEYLNLEATALGEEITGKVTQVVAEHCPDLETLILSANDILREGVDSVAEGIAKMKKLKVLKITDNELGDAGVAKICVALQTSAAKLEELDVSCNEISKSGAEAVSKLAATSLKSTIKKVNLDQNWIQEDAIESIQKIFADAGLDSVLQALEDNDPDGEPDEDEADEVANLIAKLMV</sequence>
<dbReference type="eggNOG" id="KOG1909">
    <property type="taxonomic scope" value="Eukaryota"/>
</dbReference>
<evidence type="ECO:0000313" key="4">
    <source>
        <dbReference type="Proteomes" id="UP000198341"/>
    </source>
</evidence>
<feature type="region of interest" description="Disordered" evidence="2">
    <location>
        <begin position="96"/>
        <end position="115"/>
    </location>
</feature>
<dbReference type="SMART" id="SM00368">
    <property type="entry name" value="LRR_RI"/>
    <property type="match status" value="7"/>
</dbReference>
<protein>
    <recommendedName>
        <fullName evidence="5">WPP domain-containing protein</fullName>
    </recommendedName>
</protein>
<dbReference type="RefSeq" id="XP_007514233.1">
    <property type="nucleotide sequence ID" value="XM_007514171.1"/>
</dbReference>
<evidence type="ECO:0000256" key="2">
    <source>
        <dbReference type="SAM" id="MobiDB-lite"/>
    </source>
</evidence>
<dbReference type="GO" id="GO:0005096">
    <property type="term" value="F:GTPase activator activity"/>
    <property type="evidence" value="ECO:0007669"/>
    <property type="project" value="InterPro"/>
</dbReference>
<dbReference type="KEGG" id="bpg:Bathy03g04420"/>
<dbReference type="PANTHER" id="PTHR46761:SF2">
    <property type="entry name" value="RAN GTPASE-ACTIVATING PROTEIN 1"/>
    <property type="match status" value="1"/>
</dbReference>
<gene>
    <name evidence="3" type="ORF">Bathy03g04420</name>
</gene>
<dbReference type="GeneID" id="19016979"/>
<evidence type="ECO:0008006" key="5">
    <source>
        <dbReference type="Google" id="ProtNLM"/>
    </source>
</evidence>
<dbReference type="InterPro" id="IPR045203">
    <property type="entry name" value="RanGAP1/2"/>
</dbReference>
<dbReference type="Pfam" id="PF13516">
    <property type="entry name" value="LRR_6"/>
    <property type="match status" value="4"/>
</dbReference>
<dbReference type="AlphaFoldDB" id="K8ET93"/>
<organism evidence="3 4">
    <name type="scientific">Bathycoccus prasinos</name>
    <dbReference type="NCBI Taxonomy" id="41875"/>
    <lineage>
        <taxon>Eukaryota</taxon>
        <taxon>Viridiplantae</taxon>
        <taxon>Chlorophyta</taxon>
        <taxon>Mamiellophyceae</taxon>
        <taxon>Mamiellales</taxon>
        <taxon>Bathycoccaceae</taxon>
        <taxon>Bathycoccus</taxon>
    </lineage>
</organism>
<evidence type="ECO:0000256" key="1">
    <source>
        <dbReference type="ARBA" id="ARBA00004430"/>
    </source>
</evidence>
<name>K8ET93_9CHLO</name>
<dbReference type="SUPFAM" id="SSF52047">
    <property type="entry name" value="RNI-like"/>
    <property type="match status" value="1"/>
</dbReference>
<accession>K8ET93</accession>
<dbReference type="Proteomes" id="UP000198341">
    <property type="component" value="Chromosome 3"/>
</dbReference>
<reference evidence="3 4" key="1">
    <citation type="submission" date="2011-10" db="EMBL/GenBank/DDBJ databases">
        <authorList>
            <person name="Genoscope - CEA"/>
        </authorList>
    </citation>
    <scope>NUCLEOTIDE SEQUENCE [LARGE SCALE GENOMIC DNA]</scope>
    <source>
        <strain evidence="3 4">RCC 1105</strain>
    </source>
</reference>
<proteinExistence type="predicted"/>
<dbReference type="InterPro" id="IPR001611">
    <property type="entry name" value="Leu-rich_rpt"/>
</dbReference>
<dbReference type="InterPro" id="IPR032675">
    <property type="entry name" value="LRR_dom_sf"/>
</dbReference>